<dbReference type="InterPro" id="IPR004175">
    <property type="entry name" value="RNA_CPDase"/>
</dbReference>
<reference evidence="2" key="1">
    <citation type="submission" date="2020-12" db="EMBL/GenBank/DDBJ databases">
        <title>The genome sequence of Inhella sp. 4Y17.</title>
        <authorList>
            <person name="Liu Y."/>
        </authorList>
    </citation>
    <scope>NUCLEOTIDE SEQUENCE</scope>
    <source>
        <strain evidence="2">4Y10</strain>
    </source>
</reference>
<dbReference type="InterPro" id="IPR009097">
    <property type="entry name" value="Cyclic_Pdiesterase"/>
</dbReference>
<dbReference type="Proteomes" id="UP000620139">
    <property type="component" value="Unassembled WGS sequence"/>
</dbReference>
<comment type="caution">
    <text evidence="2">The sequence shown here is derived from an EMBL/GenBank/DDBJ whole genome shotgun (WGS) entry which is preliminary data.</text>
</comment>
<accession>A0A931ITC8</accession>
<sequence>MSAGLERRLFLALWPGRVDADRCQQWADTVVWTSGARRHGPADLHLTLHFLGATAEATRQALEQQLPRDIDPIGLQFDRWQDWDGTLVLRPSAVPAALVDLQAGLAETLASIGLPVDSRPFRPHVTVARKAGGSRPATAPNWSWRASRLVLAESRQGYHPLWISPT</sequence>
<keyword evidence="2" id="KW-0436">Ligase</keyword>
<proteinExistence type="predicted"/>
<evidence type="ECO:0000256" key="1">
    <source>
        <dbReference type="ARBA" id="ARBA00022801"/>
    </source>
</evidence>
<evidence type="ECO:0000313" key="3">
    <source>
        <dbReference type="Proteomes" id="UP000620139"/>
    </source>
</evidence>
<dbReference type="PANTHER" id="PTHR35561:SF1">
    <property type="entry name" value="RNA 2',3'-CYCLIC PHOSPHODIESTERASE"/>
    <property type="match status" value="1"/>
</dbReference>
<dbReference type="EMBL" id="JAEDAL010000001">
    <property type="protein sequence ID" value="MBH9551622.1"/>
    <property type="molecule type" value="Genomic_DNA"/>
</dbReference>
<dbReference type="GO" id="GO:0004113">
    <property type="term" value="F:2',3'-cyclic-nucleotide 3'-phosphodiesterase activity"/>
    <property type="evidence" value="ECO:0007669"/>
    <property type="project" value="InterPro"/>
</dbReference>
<dbReference type="AlphaFoldDB" id="A0A931ITC8"/>
<gene>
    <name evidence="2" type="ORF">I7X43_02065</name>
</gene>
<organism evidence="2 3">
    <name type="scientific">Inhella gelatinilytica</name>
    <dbReference type="NCBI Taxonomy" id="2795030"/>
    <lineage>
        <taxon>Bacteria</taxon>
        <taxon>Pseudomonadati</taxon>
        <taxon>Pseudomonadota</taxon>
        <taxon>Betaproteobacteria</taxon>
        <taxon>Burkholderiales</taxon>
        <taxon>Sphaerotilaceae</taxon>
        <taxon>Inhella</taxon>
    </lineage>
</organism>
<dbReference type="Pfam" id="PF13563">
    <property type="entry name" value="2_5_RNA_ligase2"/>
    <property type="match status" value="1"/>
</dbReference>
<keyword evidence="1" id="KW-0378">Hydrolase</keyword>
<dbReference type="GO" id="GO:0008664">
    <property type="term" value="F:RNA 2',3'-cyclic 3'-phosphodiesterase activity"/>
    <property type="evidence" value="ECO:0007669"/>
    <property type="project" value="InterPro"/>
</dbReference>
<dbReference type="PANTHER" id="PTHR35561">
    <property type="entry name" value="RNA 2',3'-CYCLIC PHOSPHODIESTERASE"/>
    <property type="match status" value="1"/>
</dbReference>
<dbReference type="SUPFAM" id="SSF55144">
    <property type="entry name" value="LigT-like"/>
    <property type="match status" value="1"/>
</dbReference>
<dbReference type="Gene3D" id="3.90.1140.10">
    <property type="entry name" value="Cyclic phosphodiesterase"/>
    <property type="match status" value="1"/>
</dbReference>
<evidence type="ECO:0000313" key="2">
    <source>
        <dbReference type="EMBL" id="MBH9551622.1"/>
    </source>
</evidence>
<name>A0A931ITC8_9BURK</name>
<keyword evidence="3" id="KW-1185">Reference proteome</keyword>
<dbReference type="GO" id="GO:0016874">
    <property type="term" value="F:ligase activity"/>
    <property type="evidence" value="ECO:0007669"/>
    <property type="project" value="UniProtKB-KW"/>
</dbReference>
<protein>
    <submittedName>
        <fullName evidence="2">2'-5' RNA ligase family protein</fullName>
    </submittedName>
</protein>
<dbReference type="RefSeq" id="WP_198099227.1">
    <property type="nucleotide sequence ID" value="NZ_JAEDAL010000001.1"/>
</dbReference>